<evidence type="ECO:0000256" key="1">
    <source>
        <dbReference type="SAM" id="SignalP"/>
    </source>
</evidence>
<proteinExistence type="predicted"/>
<feature type="chain" id="PRO_5015470503" evidence="1">
    <location>
        <begin position="29"/>
        <end position="451"/>
    </location>
</feature>
<dbReference type="EMBL" id="OMOF01000512">
    <property type="protein sequence ID" value="SPF52131.1"/>
    <property type="molecule type" value="Genomic_DNA"/>
</dbReference>
<protein>
    <submittedName>
        <fullName evidence="3">SpoIID/LytB domain protein</fullName>
    </submittedName>
</protein>
<dbReference type="GO" id="GO:0030435">
    <property type="term" value="P:sporulation resulting in formation of a cellular spore"/>
    <property type="evidence" value="ECO:0007669"/>
    <property type="project" value="InterPro"/>
</dbReference>
<dbReference type="InterPro" id="IPR013486">
    <property type="entry name" value="SpoIID/LytB"/>
</dbReference>
<evidence type="ECO:0000259" key="2">
    <source>
        <dbReference type="Pfam" id="PF08486"/>
    </source>
</evidence>
<reference evidence="4" key="1">
    <citation type="submission" date="2018-02" db="EMBL/GenBank/DDBJ databases">
        <authorList>
            <person name="Hausmann B."/>
        </authorList>
    </citation>
    <scope>NUCLEOTIDE SEQUENCE [LARGE SCALE GENOMIC DNA]</scope>
    <source>
        <strain evidence="4">Peat soil MAG SbF1</strain>
    </source>
</reference>
<dbReference type="PANTHER" id="PTHR30032">
    <property type="entry name" value="N-ACETYLMURAMOYL-L-ALANINE AMIDASE-RELATED"/>
    <property type="match status" value="1"/>
</dbReference>
<dbReference type="Pfam" id="PF08486">
    <property type="entry name" value="SpoIID"/>
    <property type="match status" value="1"/>
</dbReference>
<gene>
    <name evidence="3" type="ORF">SBF1_560049</name>
</gene>
<accession>A0A2U3LJI5</accession>
<dbReference type="InterPro" id="IPR051922">
    <property type="entry name" value="Bact_Sporulation_Assoc"/>
</dbReference>
<feature type="signal peptide" evidence="1">
    <location>
        <begin position="1"/>
        <end position="28"/>
    </location>
</feature>
<sequence>MLRMMYRFPILCLVIFILLLSKTPSCQANEVSIELVWKLGQAGWVEIDVDQGDYQLNVDTTTLTFPAGSTVQVGWGGWAPVLRINQEEYQVSKGSALELREISPGSLRVKTPEGKDVVYRGGLELNWQNSHWQLINRVDSEDYLKGVVPIEMSNEWAHGGIEALKAQAVAARTFLVKHTENGKQAITDSPDIDQAYAGEFVEGEASAAVESTRGEILVDDQSLQPIEALYSAHSGGYTEDAENVWGNSDSHNVSHPDPYSEGVGGAANHWRFIISAPVLGSTFGLGPITNVELDKFSSGRVIKVKLEDGFGHFKTVTGRTFVKAFYPFGQQIKTEAFLGSLFDVRAIKPSHNMYGKSGLNVFLSSQELHESPELMKSQQKEQGPLLAKILSSSLGTSTDSQPFGVFIFEGRGWGHGVGMSQWGAYHMAQIGYSYKDILSFYYKNTLIHQGA</sequence>
<dbReference type="PANTHER" id="PTHR30032:SF4">
    <property type="entry name" value="AMIDASE ENHANCER"/>
    <property type="match status" value="1"/>
</dbReference>
<feature type="domain" description="Sporulation stage II protein D amidase enhancer LytB N-terminal" evidence="2">
    <location>
        <begin position="129"/>
        <end position="218"/>
    </location>
</feature>
<dbReference type="AlphaFoldDB" id="A0A2U3LJI5"/>
<evidence type="ECO:0000313" key="3">
    <source>
        <dbReference type="EMBL" id="SPF52131.1"/>
    </source>
</evidence>
<dbReference type="Proteomes" id="UP000238916">
    <property type="component" value="Unassembled WGS sequence"/>
</dbReference>
<dbReference type="GO" id="GO:0030288">
    <property type="term" value="C:outer membrane-bounded periplasmic space"/>
    <property type="evidence" value="ECO:0007669"/>
    <property type="project" value="TreeGrafter"/>
</dbReference>
<dbReference type="NCBIfam" id="TIGR02669">
    <property type="entry name" value="SpoIID_LytB"/>
    <property type="match status" value="1"/>
</dbReference>
<evidence type="ECO:0000313" key="4">
    <source>
        <dbReference type="Proteomes" id="UP000238916"/>
    </source>
</evidence>
<dbReference type="OrthoDB" id="9794671at2"/>
<keyword evidence="1" id="KW-0732">Signal</keyword>
<organism evidence="3 4">
    <name type="scientific">Candidatus Desulfosporosinus infrequens</name>
    <dbReference type="NCBI Taxonomy" id="2043169"/>
    <lineage>
        <taxon>Bacteria</taxon>
        <taxon>Bacillati</taxon>
        <taxon>Bacillota</taxon>
        <taxon>Clostridia</taxon>
        <taxon>Eubacteriales</taxon>
        <taxon>Desulfitobacteriaceae</taxon>
        <taxon>Desulfosporosinus</taxon>
    </lineage>
</organism>
<name>A0A2U3LJI5_9FIRM</name>
<dbReference type="InterPro" id="IPR013693">
    <property type="entry name" value="SpoIID/LytB_N"/>
</dbReference>